<name>A0A0C3FHR8_PILCF</name>
<proteinExistence type="predicted"/>
<sequence length="87" mass="9887">IKHHIASLSGIIPLAHNMCINTCIAYTGSFRYFKCCPYCDKSCYNTIQLAASNRKKKEPCQQLYTMPIGLQLQALYCSKNSAQHMCY</sequence>
<dbReference type="InParanoid" id="A0A0C3FHR8"/>
<reference evidence="1 2" key="1">
    <citation type="submission" date="2014-04" db="EMBL/GenBank/DDBJ databases">
        <authorList>
            <consortium name="DOE Joint Genome Institute"/>
            <person name="Kuo A."/>
            <person name="Tarkka M."/>
            <person name="Buscot F."/>
            <person name="Kohler A."/>
            <person name="Nagy L.G."/>
            <person name="Floudas D."/>
            <person name="Copeland A."/>
            <person name="Barry K.W."/>
            <person name="Cichocki N."/>
            <person name="Veneault-Fourrey C."/>
            <person name="LaButti K."/>
            <person name="Lindquist E.A."/>
            <person name="Lipzen A."/>
            <person name="Lundell T."/>
            <person name="Morin E."/>
            <person name="Murat C."/>
            <person name="Sun H."/>
            <person name="Tunlid A."/>
            <person name="Henrissat B."/>
            <person name="Grigoriev I.V."/>
            <person name="Hibbett D.S."/>
            <person name="Martin F."/>
            <person name="Nordberg H.P."/>
            <person name="Cantor M.N."/>
            <person name="Hua S.X."/>
        </authorList>
    </citation>
    <scope>NUCLEOTIDE SEQUENCE [LARGE SCALE GENOMIC DNA]</scope>
    <source>
        <strain evidence="1 2">F 1598</strain>
    </source>
</reference>
<dbReference type="STRING" id="765440.A0A0C3FHR8"/>
<dbReference type="OrthoDB" id="3261594at2759"/>
<feature type="non-terminal residue" evidence="1">
    <location>
        <position position="1"/>
    </location>
</feature>
<organism evidence="1 2">
    <name type="scientific">Piloderma croceum (strain F 1598)</name>
    <dbReference type="NCBI Taxonomy" id="765440"/>
    <lineage>
        <taxon>Eukaryota</taxon>
        <taxon>Fungi</taxon>
        <taxon>Dikarya</taxon>
        <taxon>Basidiomycota</taxon>
        <taxon>Agaricomycotina</taxon>
        <taxon>Agaricomycetes</taxon>
        <taxon>Agaricomycetidae</taxon>
        <taxon>Atheliales</taxon>
        <taxon>Atheliaceae</taxon>
        <taxon>Piloderma</taxon>
    </lineage>
</organism>
<dbReference type="HOGENOM" id="CLU_161753_2_0_1"/>
<dbReference type="AlphaFoldDB" id="A0A0C3FHR8"/>
<gene>
    <name evidence="1" type="ORF">PILCRDRAFT_55864</name>
</gene>
<evidence type="ECO:0000313" key="1">
    <source>
        <dbReference type="EMBL" id="KIM79336.1"/>
    </source>
</evidence>
<evidence type="ECO:0000313" key="2">
    <source>
        <dbReference type="Proteomes" id="UP000054166"/>
    </source>
</evidence>
<reference evidence="2" key="2">
    <citation type="submission" date="2015-01" db="EMBL/GenBank/DDBJ databases">
        <title>Evolutionary Origins and Diversification of the Mycorrhizal Mutualists.</title>
        <authorList>
            <consortium name="DOE Joint Genome Institute"/>
            <consortium name="Mycorrhizal Genomics Consortium"/>
            <person name="Kohler A."/>
            <person name="Kuo A."/>
            <person name="Nagy L.G."/>
            <person name="Floudas D."/>
            <person name="Copeland A."/>
            <person name="Barry K.W."/>
            <person name="Cichocki N."/>
            <person name="Veneault-Fourrey C."/>
            <person name="LaButti K."/>
            <person name="Lindquist E.A."/>
            <person name="Lipzen A."/>
            <person name="Lundell T."/>
            <person name="Morin E."/>
            <person name="Murat C."/>
            <person name="Riley R."/>
            <person name="Ohm R."/>
            <person name="Sun H."/>
            <person name="Tunlid A."/>
            <person name="Henrissat B."/>
            <person name="Grigoriev I.V."/>
            <person name="Hibbett D.S."/>
            <person name="Martin F."/>
        </authorList>
    </citation>
    <scope>NUCLEOTIDE SEQUENCE [LARGE SCALE GENOMIC DNA]</scope>
    <source>
        <strain evidence="2">F 1598</strain>
    </source>
</reference>
<accession>A0A0C3FHR8</accession>
<dbReference type="Proteomes" id="UP000054166">
    <property type="component" value="Unassembled WGS sequence"/>
</dbReference>
<protein>
    <submittedName>
        <fullName evidence="1">Uncharacterized protein</fullName>
    </submittedName>
</protein>
<feature type="non-terminal residue" evidence="1">
    <location>
        <position position="87"/>
    </location>
</feature>
<keyword evidence="2" id="KW-1185">Reference proteome</keyword>
<dbReference type="EMBL" id="KN833010">
    <property type="protein sequence ID" value="KIM79336.1"/>
    <property type="molecule type" value="Genomic_DNA"/>
</dbReference>